<feature type="region of interest" description="Disordered" evidence="1">
    <location>
        <begin position="142"/>
        <end position="225"/>
    </location>
</feature>
<dbReference type="NCBIfam" id="TIGR03696">
    <property type="entry name" value="Rhs_assc_core"/>
    <property type="match status" value="1"/>
</dbReference>
<dbReference type="Proteomes" id="UP000091897">
    <property type="component" value="Chromosome"/>
</dbReference>
<sequence>MFPMSARGFAGSRQDNATSGYPLGNGYRWFLPVLMRFNAPDDFSPFGSGGINVYAYCAGDPVNHSDPDGHMMSAVELFQRGLEDAAEAARRAGDTISNPTDYLAAQAVHDRAVHAYLADPDAPPPGSVRPYNAGYEAAVDRKRQEGSLAASRASKTASTASANKDAAETSPQIPTPLDIPLRADGPGTSTGPLDSASTPAPSPAPARAVPPVDPQGMPASSRSAMTSDAAIQLGGVGDITTNAYTPRRRLVRLVRGLHAAGNLRARQLADYVSAEAMLSQLGFSDPAKTIAEARRQAAGKGPYSGTARLFLDRFELGGQD</sequence>
<dbReference type="EMBL" id="CP016170">
    <property type="protein sequence ID" value="ANN67454.1"/>
    <property type="molecule type" value="Genomic_DNA"/>
</dbReference>
<feature type="compositionally biased region" description="Low complexity" evidence="1">
    <location>
        <begin position="192"/>
        <end position="210"/>
    </location>
</feature>
<evidence type="ECO:0000313" key="2">
    <source>
        <dbReference type="EMBL" id="ANN67454.1"/>
    </source>
</evidence>
<evidence type="ECO:0000313" key="3">
    <source>
        <dbReference type="Proteomes" id="UP000091897"/>
    </source>
</evidence>
<accession>A0ABM6CTS0</accession>
<name>A0ABM6CTS0_9BORD</name>
<dbReference type="InterPro" id="IPR022385">
    <property type="entry name" value="Rhs_assc_core"/>
</dbReference>
<feature type="compositionally biased region" description="Low complexity" evidence="1">
    <location>
        <begin position="147"/>
        <end position="164"/>
    </location>
</feature>
<protein>
    <recommendedName>
        <fullName evidence="4">RHS repeat-associated core domain-containing protein</fullName>
    </recommendedName>
</protein>
<proteinExistence type="predicted"/>
<dbReference type="RefSeq" id="WP_066350858.1">
    <property type="nucleotide sequence ID" value="NZ_CBCSFJ010000018.1"/>
</dbReference>
<dbReference type="SUPFAM" id="SSF56399">
    <property type="entry name" value="ADP-ribosylation"/>
    <property type="match status" value="1"/>
</dbReference>
<evidence type="ECO:0000256" key="1">
    <source>
        <dbReference type="SAM" id="MobiDB-lite"/>
    </source>
</evidence>
<reference evidence="2 3" key="1">
    <citation type="submission" date="2016-06" db="EMBL/GenBank/DDBJ databases">
        <title>Complete genome sequences of Bordetella bronchialis and Bordetella flabilis.</title>
        <authorList>
            <person name="LiPuma J.J."/>
            <person name="Spilker T."/>
        </authorList>
    </citation>
    <scope>NUCLEOTIDE SEQUENCE [LARGE SCALE GENOMIC DNA]</scope>
    <source>
        <strain evidence="2 3">AU3182</strain>
    </source>
</reference>
<organism evidence="2 3">
    <name type="scientific">Bordetella bronchialis</name>
    <dbReference type="NCBI Taxonomy" id="463025"/>
    <lineage>
        <taxon>Bacteria</taxon>
        <taxon>Pseudomonadati</taxon>
        <taxon>Pseudomonadota</taxon>
        <taxon>Betaproteobacteria</taxon>
        <taxon>Burkholderiales</taxon>
        <taxon>Alcaligenaceae</taxon>
        <taxon>Bordetella</taxon>
    </lineage>
</organism>
<evidence type="ECO:0008006" key="4">
    <source>
        <dbReference type="Google" id="ProtNLM"/>
    </source>
</evidence>
<keyword evidence="3" id="KW-1185">Reference proteome</keyword>
<dbReference type="Gene3D" id="2.180.10.10">
    <property type="entry name" value="RHS repeat-associated core"/>
    <property type="match status" value="1"/>
</dbReference>
<gene>
    <name evidence="2" type="ORF">BAU06_15120</name>
</gene>